<reference evidence="1 2" key="1">
    <citation type="submission" date="2016-08" db="EMBL/GenBank/DDBJ databases">
        <authorList>
            <person name="Seilhamer J.J."/>
        </authorList>
    </citation>
    <scope>NUCLEOTIDE SEQUENCE [LARGE SCALE GENOMIC DNA]</scope>
    <source>
        <strain evidence="1">Buetzberg</strain>
    </source>
</reference>
<dbReference type="PANTHER" id="PTHR36849:SF1">
    <property type="entry name" value="CYTOPLASMIC PROTEIN"/>
    <property type="match status" value="1"/>
</dbReference>
<dbReference type="RefSeq" id="WP_331709805.1">
    <property type="nucleotide sequence ID" value="NZ_LT607756.1"/>
</dbReference>
<dbReference type="EMBL" id="LT607756">
    <property type="protein sequence ID" value="SCG85731.1"/>
    <property type="molecule type" value="Genomic_DNA"/>
</dbReference>
<dbReference type="PANTHER" id="PTHR36849">
    <property type="entry name" value="CYTOPLASMIC PROTEIN-RELATED"/>
    <property type="match status" value="1"/>
</dbReference>
<dbReference type="STRING" id="118062.MCBB_1173"/>
<dbReference type="Proteomes" id="UP000094707">
    <property type="component" value="Chromosome I"/>
</dbReference>
<evidence type="ECO:0000313" key="1">
    <source>
        <dbReference type="EMBL" id="SCG85731.1"/>
    </source>
</evidence>
<dbReference type="AlphaFoldDB" id="A0A1D3L273"/>
<keyword evidence="2" id="KW-1185">Reference proteome</keyword>
<accession>A0A1D3L273</accession>
<dbReference type="GeneID" id="30412018"/>
<dbReference type="InterPro" id="IPR052552">
    <property type="entry name" value="YeaO-like"/>
</dbReference>
<gene>
    <name evidence="1" type="ORF">MCBB_1173</name>
</gene>
<proteinExistence type="predicted"/>
<dbReference type="KEGG" id="mcub:MCBB_1173"/>
<evidence type="ECO:0000313" key="2">
    <source>
        <dbReference type="Proteomes" id="UP000094707"/>
    </source>
</evidence>
<sequence>MSMITIKRVYSDPEDADGFRVLVDRIWPRGMSKENAKLDLWMKDVAPSNELRKWFSHDPDKWDEFKTRYLKELEDKKELITHLKSLEYTNKTLTLIYSARDEKHNNAVVLRELLNKTLGD</sequence>
<dbReference type="Pfam" id="PF22752">
    <property type="entry name" value="DUF488-N3i"/>
    <property type="match status" value="1"/>
</dbReference>
<name>A0A1D3L273_9EURY</name>
<protein>
    <recommendedName>
        <fullName evidence="3">Uroporphyrin-III C-methyltransferase</fullName>
    </recommendedName>
</protein>
<organism evidence="1 2">
    <name type="scientific">Methanobacterium congolense</name>
    <dbReference type="NCBI Taxonomy" id="118062"/>
    <lineage>
        <taxon>Archaea</taxon>
        <taxon>Methanobacteriati</taxon>
        <taxon>Methanobacteriota</taxon>
        <taxon>Methanomada group</taxon>
        <taxon>Methanobacteria</taxon>
        <taxon>Methanobacteriales</taxon>
        <taxon>Methanobacteriaceae</taxon>
        <taxon>Methanobacterium</taxon>
    </lineage>
</organism>
<evidence type="ECO:0008006" key="3">
    <source>
        <dbReference type="Google" id="ProtNLM"/>
    </source>
</evidence>
<dbReference type="PATRIC" id="fig|129848.4.peg.1185"/>